<evidence type="ECO:0000256" key="3">
    <source>
        <dbReference type="ARBA" id="ARBA00023295"/>
    </source>
</evidence>
<evidence type="ECO:0000313" key="6">
    <source>
        <dbReference type="Proteomes" id="UP000003340"/>
    </source>
</evidence>
<dbReference type="SMART" id="SM00635">
    <property type="entry name" value="BID_2"/>
    <property type="match status" value="1"/>
</dbReference>
<dbReference type="Pfam" id="PF02368">
    <property type="entry name" value="Big_2"/>
    <property type="match status" value="1"/>
</dbReference>
<dbReference type="InterPro" id="IPR008964">
    <property type="entry name" value="Invasin/intimin_cell_adhesion"/>
</dbReference>
<dbReference type="GO" id="GO:0000272">
    <property type="term" value="P:polysaccharide catabolic process"/>
    <property type="evidence" value="ECO:0007669"/>
    <property type="project" value="InterPro"/>
</dbReference>
<dbReference type="InterPro" id="IPR002105">
    <property type="entry name" value="Dockerin_1_rpt"/>
</dbReference>
<dbReference type="GO" id="GO:0016998">
    <property type="term" value="P:cell wall macromolecule catabolic process"/>
    <property type="evidence" value="ECO:0007669"/>
    <property type="project" value="InterPro"/>
</dbReference>
<dbReference type="Pfam" id="PF00404">
    <property type="entry name" value="Dockerin_1"/>
    <property type="match status" value="1"/>
</dbReference>
<dbReference type="Gene3D" id="1.10.1330.10">
    <property type="entry name" value="Dockerin domain"/>
    <property type="match status" value="1"/>
</dbReference>
<dbReference type="PROSITE" id="PS51904">
    <property type="entry name" value="GLYCOSYL_HYDROL_F25_2"/>
    <property type="match status" value="1"/>
</dbReference>
<dbReference type="AlphaFoldDB" id="C0EHK6"/>
<feature type="domain" description="Dockerin" evidence="4">
    <location>
        <begin position="37"/>
        <end position="105"/>
    </location>
</feature>
<accession>C0EHK6</accession>
<evidence type="ECO:0000256" key="1">
    <source>
        <dbReference type="ARBA" id="ARBA00010646"/>
    </source>
</evidence>
<dbReference type="SUPFAM" id="SSF63446">
    <property type="entry name" value="Type I dockerin domain"/>
    <property type="match status" value="1"/>
</dbReference>
<dbReference type="HOGENOM" id="CLU_577096_0_0_9"/>
<keyword evidence="6" id="KW-1185">Reference proteome</keyword>
<dbReference type="GO" id="GO:0003796">
    <property type="term" value="F:lysozyme activity"/>
    <property type="evidence" value="ECO:0007669"/>
    <property type="project" value="InterPro"/>
</dbReference>
<dbReference type="CDD" id="cd14256">
    <property type="entry name" value="Dockerin_I"/>
    <property type="match status" value="1"/>
</dbReference>
<dbReference type="InterPro" id="IPR018077">
    <property type="entry name" value="Glyco_hydro_fam25_subgr"/>
</dbReference>
<dbReference type="SUPFAM" id="SSF49373">
    <property type="entry name" value="Invasin/intimin cell-adhesion fragments"/>
    <property type="match status" value="1"/>
</dbReference>
<dbReference type="Pfam" id="PF01183">
    <property type="entry name" value="Glyco_hydro_25"/>
    <property type="match status" value="1"/>
</dbReference>
<reference evidence="5 6" key="2">
    <citation type="submission" date="2009-02" db="EMBL/GenBank/DDBJ databases">
        <title>Draft genome sequence of Clostridium methylpentosum (DSM 5476).</title>
        <authorList>
            <person name="Sudarsanam P."/>
            <person name="Ley R."/>
            <person name="Guruge J."/>
            <person name="Turnbaugh P.J."/>
            <person name="Mahowald M."/>
            <person name="Liep D."/>
            <person name="Gordon J."/>
        </authorList>
    </citation>
    <scope>NUCLEOTIDE SEQUENCE [LARGE SCALE GENOMIC DNA]</scope>
    <source>
        <strain evidence="5 6">DSM 5476</strain>
    </source>
</reference>
<dbReference type="InterPro" id="IPR036439">
    <property type="entry name" value="Dockerin_dom_sf"/>
</dbReference>
<evidence type="ECO:0000259" key="4">
    <source>
        <dbReference type="PROSITE" id="PS51766"/>
    </source>
</evidence>
<organism evidence="5 6">
    <name type="scientific">[Clostridium] methylpentosum DSM 5476</name>
    <dbReference type="NCBI Taxonomy" id="537013"/>
    <lineage>
        <taxon>Bacteria</taxon>
        <taxon>Bacillati</taxon>
        <taxon>Bacillota</taxon>
        <taxon>Clostridia</taxon>
        <taxon>Eubacteriales</taxon>
        <taxon>Oscillospiraceae</taxon>
        <taxon>Oscillospiraceae incertae sedis</taxon>
    </lineage>
</organism>
<proteinExistence type="inferred from homology"/>
<reference evidence="5 6" key="1">
    <citation type="submission" date="2009-01" db="EMBL/GenBank/DDBJ databases">
        <authorList>
            <person name="Fulton L."/>
            <person name="Clifton S."/>
            <person name="Fulton B."/>
            <person name="Xu J."/>
            <person name="Minx P."/>
            <person name="Pepin K.H."/>
            <person name="Johnson M."/>
            <person name="Bhonagiri V."/>
            <person name="Nash W.E."/>
            <person name="Mardis E.R."/>
            <person name="Wilson R.K."/>
        </authorList>
    </citation>
    <scope>NUCLEOTIDE SEQUENCE [LARGE SCALE GENOMIC DNA]</scope>
    <source>
        <strain evidence="5 6">DSM 5476</strain>
    </source>
</reference>
<dbReference type="InterPro" id="IPR017853">
    <property type="entry name" value="GH"/>
</dbReference>
<dbReference type="eggNOG" id="COG5492">
    <property type="taxonomic scope" value="Bacteria"/>
</dbReference>
<dbReference type="Gene3D" id="3.20.20.80">
    <property type="entry name" value="Glycosidases"/>
    <property type="match status" value="1"/>
</dbReference>
<dbReference type="SMART" id="SM00641">
    <property type="entry name" value="Glyco_25"/>
    <property type="match status" value="1"/>
</dbReference>
<keyword evidence="2 5" id="KW-0378">Hydrolase</keyword>
<dbReference type="Gene3D" id="2.60.40.1080">
    <property type="match status" value="1"/>
</dbReference>
<dbReference type="EMBL" id="ACEC01000118">
    <property type="protein sequence ID" value="EEG29024.1"/>
    <property type="molecule type" value="Genomic_DNA"/>
</dbReference>
<dbReference type="PANTHER" id="PTHR34135">
    <property type="entry name" value="LYSOZYME"/>
    <property type="match status" value="1"/>
</dbReference>
<gene>
    <name evidence="5" type="ORF">CLOSTMETH_03351</name>
</gene>
<dbReference type="InterPro" id="IPR002053">
    <property type="entry name" value="Glyco_hydro_25"/>
</dbReference>
<dbReference type="Proteomes" id="UP000003340">
    <property type="component" value="Unassembled WGS sequence"/>
</dbReference>
<dbReference type="InterPro" id="IPR003343">
    <property type="entry name" value="Big_2"/>
</dbReference>
<protein>
    <submittedName>
        <fullName evidence="5">Glycosyl hydrolase family 25</fullName>
    </submittedName>
</protein>
<dbReference type="CDD" id="cd06414">
    <property type="entry name" value="GH25_LytC-like"/>
    <property type="match status" value="1"/>
</dbReference>
<sequence>MKKRGTRLLSVLISGLLLLSSFPMSTVALQQSPKAAQQRLLGDVNGDGVVNSADAMLISRHSVKLIDLTEEQLVYADVNQDGRVNSGDAQLISRYSVRIYDEIGTTTVALDRSTLTLRVGDSSALNAELSNNPCHDYTVRWESDNPNVASVDANGTVTGNTSGRATITATLFNGQKDSCVVTVSKDRYDGIDVSRYQGVVDWNKVKAAGNDFAMIRASLGSYDPDDDQRDPYFGLNVVGATDAGLDVGAYHYSYFTTVEVAVQEADYFLSVLEPYREYITYPVVLDIEADAQKTVSKAQLTKAARAFCDRVRDAGYYVMIYANVNFMVNYLDYSQLDDYDLWLAHFNVDKPGYEFHDIWQYTETGTVNGVSGYVDRNYGYKDYHSLLNDLGLPSDTGYNPPYYIKTKGRCKPKNGMTAYSGPDSSTGAAFYLAQGEEFEFFGKNSLSNSNPYCLIRNSKGQLGWVRWNDVERF</sequence>
<comment type="similarity">
    <text evidence="1">Belongs to the glycosyl hydrolase 25 family.</text>
</comment>
<dbReference type="eggNOG" id="COG3757">
    <property type="taxonomic scope" value="Bacteria"/>
</dbReference>
<dbReference type="GO" id="GO:0009253">
    <property type="term" value="P:peptidoglycan catabolic process"/>
    <property type="evidence" value="ECO:0007669"/>
    <property type="project" value="InterPro"/>
</dbReference>
<dbReference type="SUPFAM" id="SSF51445">
    <property type="entry name" value="(Trans)glycosidases"/>
    <property type="match status" value="1"/>
</dbReference>
<dbReference type="STRING" id="537013.CLOSTMETH_03351"/>
<dbReference type="PROSITE" id="PS51766">
    <property type="entry name" value="DOCKERIN"/>
    <property type="match status" value="1"/>
</dbReference>
<dbReference type="InterPro" id="IPR016134">
    <property type="entry name" value="Dockerin_dom"/>
</dbReference>
<evidence type="ECO:0000256" key="2">
    <source>
        <dbReference type="ARBA" id="ARBA00022801"/>
    </source>
</evidence>
<evidence type="ECO:0000313" key="5">
    <source>
        <dbReference type="EMBL" id="EEG29024.1"/>
    </source>
</evidence>
<comment type="caution">
    <text evidence="5">The sequence shown here is derived from an EMBL/GenBank/DDBJ whole genome shotgun (WGS) entry which is preliminary data.</text>
</comment>
<dbReference type="PANTHER" id="PTHR34135:SF2">
    <property type="entry name" value="LYSOZYME"/>
    <property type="match status" value="1"/>
</dbReference>
<keyword evidence="3" id="KW-0326">Glycosidase</keyword>
<name>C0EHK6_9FIRM</name>